<reference evidence="1 2" key="1">
    <citation type="journal article" date="2023" name="Science">
        <title>Complex scaffold remodeling in plant triterpene biosynthesis.</title>
        <authorList>
            <person name="De La Pena R."/>
            <person name="Hodgson H."/>
            <person name="Liu J.C."/>
            <person name="Stephenson M.J."/>
            <person name="Martin A.C."/>
            <person name="Owen C."/>
            <person name="Harkess A."/>
            <person name="Leebens-Mack J."/>
            <person name="Jimenez L.E."/>
            <person name="Osbourn A."/>
            <person name="Sattely E.S."/>
        </authorList>
    </citation>
    <scope>NUCLEOTIDE SEQUENCE [LARGE SCALE GENOMIC DNA]</scope>
    <source>
        <strain evidence="2">cv. JPN11</strain>
        <tissue evidence="1">Leaf</tissue>
    </source>
</reference>
<organism evidence="1 2">
    <name type="scientific">Melia azedarach</name>
    <name type="common">Chinaberry tree</name>
    <dbReference type="NCBI Taxonomy" id="155640"/>
    <lineage>
        <taxon>Eukaryota</taxon>
        <taxon>Viridiplantae</taxon>
        <taxon>Streptophyta</taxon>
        <taxon>Embryophyta</taxon>
        <taxon>Tracheophyta</taxon>
        <taxon>Spermatophyta</taxon>
        <taxon>Magnoliopsida</taxon>
        <taxon>eudicotyledons</taxon>
        <taxon>Gunneridae</taxon>
        <taxon>Pentapetalae</taxon>
        <taxon>rosids</taxon>
        <taxon>malvids</taxon>
        <taxon>Sapindales</taxon>
        <taxon>Meliaceae</taxon>
        <taxon>Melia</taxon>
    </lineage>
</organism>
<evidence type="ECO:0000313" key="2">
    <source>
        <dbReference type="Proteomes" id="UP001164539"/>
    </source>
</evidence>
<keyword evidence="2" id="KW-1185">Reference proteome</keyword>
<accession>A0ACC1Z0X8</accession>
<gene>
    <name evidence="1" type="ORF">OWV82_001879</name>
</gene>
<comment type="caution">
    <text evidence="1">The sequence shown here is derived from an EMBL/GenBank/DDBJ whole genome shotgun (WGS) entry which is preliminary data.</text>
</comment>
<proteinExistence type="predicted"/>
<protein>
    <submittedName>
        <fullName evidence="1">Forkhead-associated domain protein</fullName>
    </submittedName>
</protein>
<dbReference type="Proteomes" id="UP001164539">
    <property type="component" value="Chromosome 1"/>
</dbReference>
<dbReference type="EMBL" id="CM051394">
    <property type="protein sequence ID" value="KAJ4729034.1"/>
    <property type="molecule type" value="Genomic_DNA"/>
</dbReference>
<name>A0ACC1Z0X8_MELAZ</name>
<sequence>MILNSGSVVAASRPFVLRPNCFSSNVNTEQLRAQLDQLHAEAETTRAKASSARLRLLRLSDAAEKLKRQAAINVHTGKENDARELLIQKKKVMEAMEKSKNRIELLDELSTKLTEAISVKETQLIGNVALDLEVDTEDPSGPVRIVSPKLKVEEEKAEDKDFDPDSSKPGDTGNQVLQFSADSEASSLVDQEMEDCLRSIDMEVNTEYNIISSLKGISSFSGFLEHLDKQLNNVEAELITVLNVSTLILNTKEKPKNLKVQQAMELLESVRGLRGRIASFMQTMMDIS</sequence>
<evidence type="ECO:0000313" key="1">
    <source>
        <dbReference type="EMBL" id="KAJ4729034.1"/>
    </source>
</evidence>